<keyword evidence="2" id="KW-0732">Signal</keyword>
<accession>A0A4Q7NFV5</accession>
<comment type="caution">
    <text evidence="3">The sequence shown here is derived from an EMBL/GenBank/DDBJ whole genome shotgun (WGS) entry which is preliminary data.</text>
</comment>
<gene>
    <name evidence="3" type="ORF">EV189_3077</name>
</gene>
<feature type="signal peptide" evidence="2">
    <location>
        <begin position="1"/>
        <end position="22"/>
    </location>
</feature>
<dbReference type="Gene3D" id="3.40.190.10">
    <property type="entry name" value="Periplasmic binding protein-like II"/>
    <property type="match status" value="1"/>
</dbReference>
<evidence type="ECO:0000256" key="1">
    <source>
        <dbReference type="SAM" id="MobiDB-lite"/>
    </source>
</evidence>
<reference evidence="3 4" key="1">
    <citation type="submission" date="2019-02" db="EMBL/GenBank/DDBJ databases">
        <title>Genomic Encyclopedia of Type Strains, Phase IV (KMG-IV): sequencing the most valuable type-strain genomes for metagenomic binning, comparative biology and taxonomic classification.</title>
        <authorList>
            <person name="Goeker M."/>
        </authorList>
    </citation>
    <scope>NUCLEOTIDE SEQUENCE [LARGE SCALE GENOMIC DNA]</scope>
    <source>
        <strain evidence="3 4">DSM 45622</strain>
    </source>
</reference>
<dbReference type="PROSITE" id="PS51257">
    <property type="entry name" value="PROKAR_LIPOPROTEIN"/>
    <property type="match status" value="1"/>
</dbReference>
<evidence type="ECO:0008006" key="5">
    <source>
        <dbReference type="Google" id="ProtNLM"/>
    </source>
</evidence>
<dbReference type="RefSeq" id="WP_231116439.1">
    <property type="nucleotide sequence ID" value="NZ_SGXD01000004.1"/>
</dbReference>
<feature type="region of interest" description="Disordered" evidence="1">
    <location>
        <begin position="32"/>
        <end position="69"/>
    </location>
</feature>
<evidence type="ECO:0000313" key="4">
    <source>
        <dbReference type="Proteomes" id="UP000293638"/>
    </source>
</evidence>
<dbReference type="Proteomes" id="UP000293638">
    <property type="component" value="Unassembled WGS sequence"/>
</dbReference>
<dbReference type="EMBL" id="SGXD01000004">
    <property type="protein sequence ID" value="RZS82682.1"/>
    <property type="molecule type" value="Genomic_DNA"/>
</dbReference>
<sequence>MRKTRSTIGPVAALAAVGLTLAGCGGSSTSSTASSVSTPAAASSGGASGAAGSAAPAADGSAAGSAAASGPSTAAKDLKAAGCPSTVVIQTDWNPESEHGGAYQLLGSDYSINSGKKSVSGPLVDASGADTGVKVEIRAGGPAIGFQQVTAQMYSDKSITLGYVGTDEAIQNSAKHPTVAVLAPLEISPQMVMWDPKTYPDVKGIPDLTAKGVTTRVFSGSAWVSALEGKGVLKSNLVDGSYDGTPAAFVAAGGKKAQQGFASAEPYIYQHEVSAWGKPVKYQLTYDVGYQPYASAIAVRSSEVSSMSGCLKVLVPIMQQADVDYLKDPSRTNALVLKLVGKYNNGWVYSKGVADYSVQTQKQLGLVGNGPDSTHGNFDDARVQKLIDLVTPVFTAQKTAPKAGLKPSDVETNEFIDSSISAG</sequence>
<proteinExistence type="predicted"/>
<dbReference type="AlphaFoldDB" id="A0A4Q7NFV5"/>
<organism evidence="3 4">
    <name type="scientific">Motilibacter rhizosphaerae</name>
    <dbReference type="NCBI Taxonomy" id="598652"/>
    <lineage>
        <taxon>Bacteria</taxon>
        <taxon>Bacillati</taxon>
        <taxon>Actinomycetota</taxon>
        <taxon>Actinomycetes</taxon>
        <taxon>Motilibacterales</taxon>
        <taxon>Motilibacteraceae</taxon>
        <taxon>Motilibacter</taxon>
    </lineage>
</organism>
<name>A0A4Q7NFV5_9ACTN</name>
<evidence type="ECO:0000313" key="3">
    <source>
        <dbReference type="EMBL" id="RZS82682.1"/>
    </source>
</evidence>
<protein>
    <recommendedName>
        <fullName evidence="5">ABC-type nitrate/sulfonate/bicarbonate transport system substrate-binding protein</fullName>
    </recommendedName>
</protein>
<feature type="chain" id="PRO_5039379283" description="ABC-type nitrate/sulfonate/bicarbonate transport system substrate-binding protein" evidence="2">
    <location>
        <begin position="23"/>
        <end position="423"/>
    </location>
</feature>
<evidence type="ECO:0000256" key="2">
    <source>
        <dbReference type="SAM" id="SignalP"/>
    </source>
</evidence>
<keyword evidence="4" id="KW-1185">Reference proteome</keyword>